<dbReference type="GO" id="GO:0034227">
    <property type="term" value="P:tRNA thio-modification"/>
    <property type="evidence" value="ECO:0007669"/>
    <property type="project" value="UniProtKB-UniRule"/>
</dbReference>
<dbReference type="OrthoDB" id="10248987at2759"/>
<dbReference type="Proteomes" id="UP000245884">
    <property type="component" value="Unassembled WGS sequence"/>
</dbReference>
<dbReference type="CDD" id="cd01764">
    <property type="entry name" value="Ubl_Urm1"/>
    <property type="match status" value="1"/>
</dbReference>
<keyword evidence="3 5" id="KW-0819">tRNA processing</keyword>
<feature type="cross-link" description="Glycyl lysine isopeptide (Gly-Lys) (interchain with K-? in acceptor proteins)" evidence="5">
    <location>
        <position position="144"/>
    </location>
</feature>
<dbReference type="AlphaFoldDB" id="A0A316UPD8"/>
<evidence type="ECO:0000256" key="5">
    <source>
        <dbReference type="HAMAP-Rule" id="MF_03048"/>
    </source>
</evidence>
<comment type="subcellular location">
    <subcellularLocation>
        <location evidence="5 6">Cytoplasm</location>
    </subcellularLocation>
</comment>
<evidence type="ECO:0000256" key="6">
    <source>
        <dbReference type="RuleBase" id="RU361182"/>
    </source>
</evidence>
<sequence>MASSSKQTLDIKLEFGGGTELLLAPPRNKKQRISLPARADPATLHKTLRQQPVVTMPADEGAANGVSSSSAKEAGPADMRFLVQWIRNHLIVEREELFVNTDGEGVRPGILVLINDADWELEGELDYELQDGDEVCFISTLHGG</sequence>
<evidence type="ECO:0000256" key="4">
    <source>
        <dbReference type="ARBA" id="ARBA00022786"/>
    </source>
</evidence>
<organism evidence="8 9">
    <name type="scientific">Jaminaea rosea</name>
    <dbReference type="NCBI Taxonomy" id="1569628"/>
    <lineage>
        <taxon>Eukaryota</taxon>
        <taxon>Fungi</taxon>
        <taxon>Dikarya</taxon>
        <taxon>Basidiomycota</taxon>
        <taxon>Ustilaginomycotina</taxon>
        <taxon>Exobasidiomycetes</taxon>
        <taxon>Microstromatales</taxon>
        <taxon>Microstromatales incertae sedis</taxon>
        <taxon>Jaminaea</taxon>
    </lineage>
</organism>
<evidence type="ECO:0000256" key="7">
    <source>
        <dbReference type="SAM" id="MobiDB-lite"/>
    </source>
</evidence>
<dbReference type="PIRSF" id="PIRSF037379">
    <property type="entry name" value="Ubiquitin-related_modifier_1"/>
    <property type="match status" value="1"/>
</dbReference>
<name>A0A316UPD8_9BASI</name>
<keyword evidence="2 5" id="KW-1017">Isopeptide bond</keyword>
<proteinExistence type="inferred from homology"/>
<keyword evidence="9" id="KW-1185">Reference proteome</keyword>
<dbReference type="Gene3D" id="3.10.20.30">
    <property type="match status" value="1"/>
</dbReference>
<feature type="modified residue" description="1-thioglycine" evidence="5">
    <location>
        <position position="144"/>
    </location>
</feature>
<keyword evidence="1 5" id="KW-0963">Cytoplasm</keyword>
<comment type="similarity">
    <text evidence="5 6">Belongs to the URM1 family.</text>
</comment>
<comment type="PTM">
    <text evidence="5">C-terminal thiocarboxylation occurs in 2 steps, it is first acyl-adenylated (-COAMP) via the hesA/moeB/thiF part of UBA4, then thiocarboxylated (-COSH) via the rhodanese domain of UBA4.</text>
</comment>
<dbReference type="Pfam" id="PF09138">
    <property type="entry name" value="Urm1"/>
    <property type="match status" value="1"/>
</dbReference>
<evidence type="ECO:0000256" key="2">
    <source>
        <dbReference type="ARBA" id="ARBA00022499"/>
    </source>
</evidence>
<dbReference type="InterPro" id="IPR016155">
    <property type="entry name" value="Mopterin_synth/thiamin_S_b"/>
</dbReference>
<gene>
    <name evidence="5" type="primary">URM1</name>
    <name evidence="8" type="ORF">BDZ90DRAFT_232713</name>
</gene>
<reference evidence="8 9" key="1">
    <citation type="journal article" date="2018" name="Mol. Biol. Evol.">
        <title>Broad Genomic Sampling Reveals a Smut Pathogenic Ancestry of the Fungal Clade Ustilaginomycotina.</title>
        <authorList>
            <person name="Kijpornyongpan T."/>
            <person name="Mondo S.J."/>
            <person name="Barry K."/>
            <person name="Sandor L."/>
            <person name="Lee J."/>
            <person name="Lipzen A."/>
            <person name="Pangilinan J."/>
            <person name="LaButti K."/>
            <person name="Hainaut M."/>
            <person name="Henrissat B."/>
            <person name="Grigoriev I.V."/>
            <person name="Spatafora J.W."/>
            <person name="Aime M.C."/>
        </authorList>
    </citation>
    <scope>NUCLEOTIDE SEQUENCE [LARGE SCALE GENOMIC DNA]</scope>
    <source>
        <strain evidence="8 9">MCA 5214</strain>
    </source>
</reference>
<keyword evidence="4 5" id="KW-0833">Ubl conjugation pathway</keyword>
<feature type="region of interest" description="Disordered" evidence="7">
    <location>
        <begin position="21"/>
        <end position="72"/>
    </location>
</feature>
<dbReference type="GO" id="GO:0032447">
    <property type="term" value="P:protein urmylation"/>
    <property type="evidence" value="ECO:0007669"/>
    <property type="project" value="UniProtKB-UniRule"/>
</dbReference>
<evidence type="ECO:0000256" key="3">
    <source>
        <dbReference type="ARBA" id="ARBA00022694"/>
    </source>
</evidence>
<protein>
    <recommendedName>
        <fullName evidence="5 6">Ubiquitin-related modifier 1</fullName>
    </recommendedName>
</protein>
<dbReference type="STRING" id="1569628.A0A316UPD8"/>
<dbReference type="UniPathway" id="UPA00988"/>
<dbReference type="PANTHER" id="PTHR14986">
    <property type="entry name" value="RURM1 PROTEIN"/>
    <property type="match status" value="1"/>
</dbReference>
<comment type="pathway">
    <text evidence="5 6">tRNA modification; 5-methoxycarbonylmethyl-2-thiouridine-tRNA biosynthesis.</text>
</comment>
<dbReference type="EMBL" id="KZ819669">
    <property type="protein sequence ID" value="PWN27159.1"/>
    <property type="molecule type" value="Genomic_DNA"/>
</dbReference>
<dbReference type="HAMAP" id="MF_03048">
    <property type="entry name" value="Urm1"/>
    <property type="match status" value="1"/>
</dbReference>
<dbReference type="SUPFAM" id="SSF54285">
    <property type="entry name" value="MoaD/ThiS"/>
    <property type="match status" value="1"/>
</dbReference>
<dbReference type="InterPro" id="IPR015221">
    <property type="entry name" value="Urm1"/>
</dbReference>
<comment type="function">
    <text evidence="5">Acts as a sulfur carrier required for 2-thiolation of mcm(5)S(2)U at tRNA wobble positions of cytosolic tRNA(Lys), tRNA(Glu) and tRNA(Gln). Serves as sulfur donor in tRNA 2-thiolation reaction by being thiocarboxylated (-COSH) at its C-terminus by the MOCS3 homolog UBA4. The sulfur is then transferred to tRNA to form 2-thiolation of mcm(5)S(2)U. Prior mcm(5) tRNA modification by the elongator complex is required for 2-thiolation. Also acts as a ubiquitin-like protein (UBL) that is covalently conjugated via an isopeptide bond to lysine residues of target proteins such as AHP1. The thiocarboxylated form serves as substrate for conjugation and oxidative stress specifically induces the formation of UBL-protein conjugates.</text>
</comment>
<dbReference type="GO" id="GO:0005829">
    <property type="term" value="C:cytosol"/>
    <property type="evidence" value="ECO:0007669"/>
    <property type="project" value="UniProtKB-UniRule"/>
</dbReference>
<evidence type="ECO:0000313" key="9">
    <source>
        <dbReference type="Proteomes" id="UP000245884"/>
    </source>
</evidence>
<dbReference type="InterPro" id="IPR012675">
    <property type="entry name" value="Beta-grasp_dom_sf"/>
</dbReference>
<evidence type="ECO:0000313" key="8">
    <source>
        <dbReference type="EMBL" id="PWN27159.1"/>
    </source>
</evidence>
<accession>A0A316UPD8</accession>
<evidence type="ECO:0000256" key="1">
    <source>
        <dbReference type="ARBA" id="ARBA00022490"/>
    </source>
</evidence>
<dbReference type="GO" id="GO:0002098">
    <property type="term" value="P:tRNA wobble uridine modification"/>
    <property type="evidence" value="ECO:0007669"/>
    <property type="project" value="UniProtKB-UniRule"/>
</dbReference>